<dbReference type="Pfam" id="PF01915">
    <property type="entry name" value="Glyco_hydro_3_C"/>
    <property type="match status" value="1"/>
</dbReference>
<evidence type="ECO:0000256" key="6">
    <source>
        <dbReference type="ARBA" id="ARBA00023001"/>
    </source>
</evidence>
<evidence type="ECO:0000256" key="14">
    <source>
        <dbReference type="ARBA" id="ARBA00041810"/>
    </source>
</evidence>
<dbReference type="FunFam" id="3.20.20.300:FF:000002">
    <property type="entry name" value="Probable beta-glucosidase"/>
    <property type="match status" value="1"/>
</dbReference>
<dbReference type="FunFam" id="3.40.50.1700:FF:000003">
    <property type="entry name" value="Probable beta-glucosidase"/>
    <property type="match status" value="1"/>
</dbReference>
<comment type="catalytic activity">
    <reaction evidence="1">
        <text>Hydrolysis of terminal, non-reducing beta-D-glucosyl residues with release of beta-D-glucose.</text>
        <dbReference type="EC" id="3.2.1.21"/>
    </reaction>
</comment>
<dbReference type="InterPro" id="IPR026891">
    <property type="entry name" value="Fn3-like"/>
</dbReference>
<feature type="chain" id="PRO_5002102129" description="Beta-glucosidase cel3A" evidence="19">
    <location>
        <begin position="22"/>
        <end position="883"/>
    </location>
</feature>
<dbReference type="InterPro" id="IPR036881">
    <property type="entry name" value="Glyco_hydro_3_C_sf"/>
</dbReference>
<keyword evidence="8" id="KW-0119">Carbohydrate metabolism</keyword>
<dbReference type="SUPFAM" id="SSF52279">
    <property type="entry name" value="Beta-D-glucan exohydrolase, C-terminal domain"/>
    <property type="match status" value="1"/>
</dbReference>
<comment type="pathway">
    <text evidence="2">Glycan metabolism; cellulose degradation.</text>
</comment>
<keyword evidence="5 21" id="KW-0378">Hydrolase</keyword>
<accession>A0A0B4F042</accession>
<dbReference type="Gene3D" id="3.40.50.1700">
    <property type="entry name" value="Glycoside hydrolase family 3 C-terminal domain"/>
    <property type="match status" value="1"/>
</dbReference>
<evidence type="ECO:0000256" key="9">
    <source>
        <dbReference type="ARBA" id="ARBA00023295"/>
    </source>
</evidence>
<dbReference type="OrthoDB" id="416222at2759"/>
<evidence type="ECO:0000256" key="5">
    <source>
        <dbReference type="ARBA" id="ARBA00022801"/>
    </source>
</evidence>
<keyword evidence="7" id="KW-0325">Glycoprotein</keyword>
<evidence type="ECO:0000256" key="7">
    <source>
        <dbReference type="ARBA" id="ARBA00023180"/>
    </source>
</evidence>
<dbReference type="InterPro" id="IPR036962">
    <property type="entry name" value="Glyco_hydro_3_N_sf"/>
</dbReference>
<evidence type="ECO:0000256" key="1">
    <source>
        <dbReference type="ARBA" id="ARBA00000448"/>
    </source>
</evidence>
<protein>
    <recommendedName>
        <fullName evidence="15">Beta-glucosidase cel3A</fullName>
        <ecNumber evidence="4">3.2.1.21</ecNumber>
    </recommendedName>
    <alternativeName>
        <fullName evidence="12">Beta-D-glucoside glucohydrolase F</fullName>
    </alternativeName>
    <alternativeName>
        <fullName evidence="16">Beta-D-glucoside glucohydrolase cel3A</fullName>
    </alternativeName>
    <alternativeName>
        <fullName evidence="13">Cellobiase F</fullName>
    </alternativeName>
    <alternativeName>
        <fullName evidence="18">Cellobiase cel3A</fullName>
    </alternativeName>
    <alternativeName>
        <fullName evidence="14">Gentiobiase F</fullName>
    </alternativeName>
    <alternativeName>
        <fullName evidence="17">Gentiobiase cel3A</fullName>
    </alternativeName>
    <alternativeName>
        <fullName evidence="11">Probable beta-glucosidase F</fullName>
    </alternativeName>
</protein>
<dbReference type="InterPro" id="IPR050288">
    <property type="entry name" value="Cellulose_deg_GH3"/>
</dbReference>
<evidence type="ECO:0000313" key="22">
    <source>
        <dbReference type="Proteomes" id="UP000031186"/>
    </source>
</evidence>
<dbReference type="PRINTS" id="PR00133">
    <property type="entry name" value="GLHYDRLASE3"/>
</dbReference>
<dbReference type="InterPro" id="IPR013783">
    <property type="entry name" value="Ig-like_fold"/>
</dbReference>
<gene>
    <name evidence="21" type="ORF">MAN_09007</name>
</gene>
<dbReference type="Gene3D" id="3.20.20.300">
    <property type="entry name" value="Glycoside hydrolase, family 3, N-terminal domain"/>
    <property type="match status" value="1"/>
</dbReference>
<feature type="domain" description="Fibronectin type III-like" evidence="20">
    <location>
        <begin position="788"/>
        <end position="862"/>
    </location>
</feature>
<dbReference type="InterPro" id="IPR001764">
    <property type="entry name" value="Glyco_hydro_3_N"/>
</dbReference>
<evidence type="ECO:0000256" key="19">
    <source>
        <dbReference type="SAM" id="SignalP"/>
    </source>
</evidence>
<keyword evidence="19" id="KW-0732">Signal</keyword>
<evidence type="ECO:0000259" key="20">
    <source>
        <dbReference type="SMART" id="SM01217"/>
    </source>
</evidence>
<evidence type="ECO:0000256" key="3">
    <source>
        <dbReference type="ARBA" id="ARBA00005336"/>
    </source>
</evidence>
<feature type="signal peptide" evidence="19">
    <location>
        <begin position="1"/>
        <end position="21"/>
    </location>
</feature>
<reference evidence="21 22" key="1">
    <citation type="journal article" date="2014" name="Proc. Natl. Acad. Sci. U.S.A.">
        <title>Trajectory and genomic determinants of fungal-pathogen speciation and host adaptation.</title>
        <authorList>
            <person name="Hu X."/>
            <person name="Xiao G."/>
            <person name="Zheng P."/>
            <person name="Shang Y."/>
            <person name="Su Y."/>
            <person name="Zhang X."/>
            <person name="Liu X."/>
            <person name="Zhan S."/>
            <person name="St Leger R.J."/>
            <person name="Wang C."/>
        </authorList>
    </citation>
    <scope>NUCLEOTIDE SEQUENCE [LARGE SCALE GENOMIC DNA]</scope>
    <source>
        <strain evidence="21 22">ARSEF 549</strain>
    </source>
</reference>
<dbReference type="Proteomes" id="UP000031186">
    <property type="component" value="Unassembled WGS sequence"/>
</dbReference>
<dbReference type="PANTHER" id="PTHR42715:SF2">
    <property type="entry name" value="BETA-GLUCOSIDASE F-RELATED"/>
    <property type="match status" value="1"/>
</dbReference>
<dbReference type="GO" id="GO:0030245">
    <property type="term" value="P:cellulose catabolic process"/>
    <property type="evidence" value="ECO:0007669"/>
    <property type="project" value="UniProtKB-KW"/>
</dbReference>
<evidence type="ECO:0000256" key="15">
    <source>
        <dbReference type="ARBA" id="ARBA00070030"/>
    </source>
</evidence>
<comment type="similarity">
    <text evidence="3">Belongs to the glycosyl hydrolase 3 family.</text>
</comment>
<keyword evidence="9" id="KW-0326">Glycosidase</keyword>
<dbReference type="EMBL" id="AZNF01000015">
    <property type="protein sequence ID" value="KID61242.1"/>
    <property type="molecule type" value="Genomic_DNA"/>
</dbReference>
<evidence type="ECO:0000313" key="21">
    <source>
        <dbReference type="EMBL" id="KID61242.1"/>
    </source>
</evidence>
<evidence type="ECO:0000256" key="11">
    <source>
        <dbReference type="ARBA" id="ARBA00039577"/>
    </source>
</evidence>
<evidence type="ECO:0000256" key="4">
    <source>
        <dbReference type="ARBA" id="ARBA00012744"/>
    </source>
</evidence>
<dbReference type="AlphaFoldDB" id="A0A0B4F042"/>
<sequence length="883" mass="97021">MVSTKLEGALLIAAIATGVVGRPGSRASPANKASPEEFLHSRNLPDGYYVPSYYPAPYGGWIGEWQESYRKAREFVASMTLAEKTNLTAGTGIFMGSAPRVGFPQLCFNDGHNGVRQADNVTVFPDGITTGATFDKKLMYQRAVAIGKEARGKGVNVWLGPTVGPIGRKPKGGRNWEGFGADPSLQAIVARETIKGVQEQGVIATIKHFIGNEQEMYRMYNPVQYAYSANIDDRTLHEVYMWPFAEGIHAGVGSVMMAYNAVNGTACSQHPYLINALLKDELGFQGFVQSDWLAHMSGVASAIAGLDMDMPGDTQIPLFGFSYWMYDLTRSALNGSVPMDRLNDMATRVVASWYKMGQDNGFPETNFHTLTRDSVGMLYPAAFPDTPRVVVNKFVPVQADHNEIARQVAQDAITLLKNNGNLLPLRTSQSLKIFGTGAQTNPDGPNACADRKCNKGTLGQGWGSGTVDYMYLDDPISAIKARAQDVQFYDTDSFPELIDQPKDTDVALVFITSDSGENTYTVENNHGDRDASGLYAWHHGDQLVKDVASKYKNVIVVAHTVGPMILEKWIDLPAVKSVLVAHLPGQEAGRSLADVLFGEVSPNGHLPYSITKKEEDLPESVTKLISAPNLNQHQDTYTEGLYIDYRWLNKNNIKPRYAFGHGLSYTNFTYSNATITKVGQMTKTPPTRSPKEGILDYTQPIPEPSEAVMPDGFHKHWRYIYSWLQDFEAKNAAADVKKKYPYPSGYSTVQKPGPRAGGGQGGNPSLWDVAYKLSVVVTNAGLDFSGKASVQAYLQFPKNITYETPIIQLRDFEKTEVLRPGESTTVELQLTRKDLSVWDVVLQDWVIPAVDGGYTVWLGGASDDLRVSCHVDGMKCKSAATRE</sequence>
<organism evidence="21 22">
    <name type="scientific">Metarhizium anisopliae (strain ARSEF 549)</name>
    <dbReference type="NCBI Taxonomy" id="3151832"/>
    <lineage>
        <taxon>Eukaryota</taxon>
        <taxon>Fungi</taxon>
        <taxon>Dikarya</taxon>
        <taxon>Ascomycota</taxon>
        <taxon>Pezizomycotina</taxon>
        <taxon>Sordariomycetes</taxon>
        <taxon>Hypocreomycetidae</taxon>
        <taxon>Hypocreales</taxon>
        <taxon>Clavicipitaceae</taxon>
        <taxon>Metarhizium</taxon>
    </lineage>
</organism>
<dbReference type="SMART" id="SM01217">
    <property type="entry name" value="Fn3_like"/>
    <property type="match status" value="1"/>
</dbReference>
<keyword evidence="6" id="KW-0136">Cellulose degradation</keyword>
<keyword evidence="10" id="KW-0624">Polysaccharide degradation</keyword>
<evidence type="ECO:0000256" key="2">
    <source>
        <dbReference type="ARBA" id="ARBA00004987"/>
    </source>
</evidence>
<evidence type="ECO:0000256" key="13">
    <source>
        <dbReference type="ARBA" id="ARBA00041600"/>
    </source>
</evidence>
<dbReference type="HOGENOM" id="CLU_004542_2_0_1"/>
<evidence type="ECO:0000256" key="8">
    <source>
        <dbReference type="ARBA" id="ARBA00023277"/>
    </source>
</evidence>
<dbReference type="SUPFAM" id="SSF51445">
    <property type="entry name" value="(Trans)glycosidases"/>
    <property type="match status" value="1"/>
</dbReference>
<evidence type="ECO:0000256" key="10">
    <source>
        <dbReference type="ARBA" id="ARBA00023326"/>
    </source>
</evidence>
<keyword evidence="22" id="KW-1185">Reference proteome</keyword>
<dbReference type="InterPro" id="IPR017853">
    <property type="entry name" value="GH"/>
</dbReference>
<dbReference type="GO" id="GO:0008422">
    <property type="term" value="F:beta-glucosidase activity"/>
    <property type="evidence" value="ECO:0007669"/>
    <property type="project" value="UniProtKB-EC"/>
</dbReference>
<dbReference type="PANTHER" id="PTHR42715">
    <property type="entry name" value="BETA-GLUCOSIDASE"/>
    <property type="match status" value="1"/>
</dbReference>
<evidence type="ECO:0000256" key="16">
    <source>
        <dbReference type="ARBA" id="ARBA00078013"/>
    </source>
</evidence>
<comment type="caution">
    <text evidence="21">The sequence shown here is derived from an EMBL/GenBank/DDBJ whole genome shotgun (WGS) entry which is preliminary data.</text>
</comment>
<dbReference type="EC" id="3.2.1.21" evidence="4"/>
<name>A0A0B4F042_METAF</name>
<dbReference type="InterPro" id="IPR002772">
    <property type="entry name" value="Glyco_hydro_3_C"/>
</dbReference>
<dbReference type="Gene3D" id="2.60.40.10">
    <property type="entry name" value="Immunoglobulins"/>
    <property type="match status" value="1"/>
</dbReference>
<dbReference type="VEuPathDB" id="FungiDB:MAN_09007"/>
<evidence type="ECO:0000256" key="17">
    <source>
        <dbReference type="ARBA" id="ARBA00083231"/>
    </source>
</evidence>
<dbReference type="Pfam" id="PF00933">
    <property type="entry name" value="Glyco_hydro_3"/>
    <property type="match status" value="1"/>
</dbReference>
<dbReference type="Pfam" id="PF14310">
    <property type="entry name" value="Fn3-like"/>
    <property type="match status" value="1"/>
</dbReference>
<evidence type="ECO:0000256" key="12">
    <source>
        <dbReference type="ARBA" id="ARBA00041270"/>
    </source>
</evidence>
<evidence type="ECO:0000256" key="18">
    <source>
        <dbReference type="ARBA" id="ARBA00083611"/>
    </source>
</evidence>
<feature type="non-terminal residue" evidence="21">
    <location>
        <position position="1"/>
    </location>
</feature>
<proteinExistence type="inferred from homology"/>